<reference evidence="1" key="1">
    <citation type="journal article" date="2021" name="Environ. Microbiol.">
        <title>Gene family expansions and transcriptome signatures uncover fungal adaptations to wood decay.</title>
        <authorList>
            <person name="Hage H."/>
            <person name="Miyauchi S."/>
            <person name="Viragh M."/>
            <person name="Drula E."/>
            <person name="Min B."/>
            <person name="Chaduli D."/>
            <person name="Navarro D."/>
            <person name="Favel A."/>
            <person name="Norest M."/>
            <person name="Lesage-Meessen L."/>
            <person name="Balint B."/>
            <person name="Merenyi Z."/>
            <person name="de Eugenio L."/>
            <person name="Morin E."/>
            <person name="Martinez A.T."/>
            <person name="Baldrian P."/>
            <person name="Stursova M."/>
            <person name="Martinez M.J."/>
            <person name="Novotny C."/>
            <person name="Magnuson J.K."/>
            <person name="Spatafora J.W."/>
            <person name="Maurice S."/>
            <person name="Pangilinan J."/>
            <person name="Andreopoulos W."/>
            <person name="LaButti K."/>
            <person name="Hundley H."/>
            <person name="Na H."/>
            <person name="Kuo A."/>
            <person name="Barry K."/>
            <person name="Lipzen A."/>
            <person name="Henrissat B."/>
            <person name="Riley R."/>
            <person name="Ahrendt S."/>
            <person name="Nagy L.G."/>
            <person name="Grigoriev I.V."/>
            <person name="Martin F."/>
            <person name="Rosso M.N."/>
        </authorList>
    </citation>
    <scope>NUCLEOTIDE SEQUENCE</scope>
    <source>
        <strain evidence="1">CBS 384.51</strain>
    </source>
</reference>
<proteinExistence type="predicted"/>
<keyword evidence="2" id="KW-1185">Reference proteome</keyword>
<gene>
    <name evidence="1" type="ORF">BDY19DRAFT_983870</name>
</gene>
<comment type="caution">
    <text evidence="1">The sequence shown here is derived from an EMBL/GenBank/DDBJ whole genome shotgun (WGS) entry which is preliminary data.</text>
</comment>
<protein>
    <submittedName>
        <fullName evidence="1">WD-repeat protein</fullName>
    </submittedName>
</protein>
<evidence type="ECO:0000313" key="1">
    <source>
        <dbReference type="EMBL" id="KAI0091576.1"/>
    </source>
</evidence>
<name>A0ACB8UBG7_9APHY</name>
<sequence length="530" mass="57966">MATLLPPPKRQKVYHGIPEPEPEPPKVTPHVVVQFVSEEDGEPLAPSVNLPADVSREGLEVLVNKLHTKDDEPVPFQFTIALPQEDAAAGQPTQIVISKSIQEDVLRHPSQAFTPEDVFIVRCSPQAVFRVRPATRCSSTLSGHSSPILCASFSPTGNLLATGSGDCTARLWDLFTETPSHVLSGHKGWVLCVEWEAMERKLATGGHDGHVRLWDPKTGKPLGDALRGHSKWVTSLAWEPIHINPSAPRLASSSKDGTVRVWSTLTRLTEYTLGGHTASVNVVRWGGGGVDGKGVLYTASSDRTVRIWDANGGKLLHTLKDHAHWVTTLTLNTDFVLRTGPFDHTGKKPSTDAEARQWALDRYNKLVSTSGELMISGSDDHTLFLWSLFPSRTSSTEASAAAAERGGKLKPITRLTGHQRQVSHVAFSPDGRWAASAAFDNSVRLWDGKTGKFVATLRGHVAAVYRVTWSADSRLLVSASKDSTVKIWDLKSYKLKTDLPGHTDEVYCVDFVADKIVSGGRDRTVKIWKN</sequence>
<organism evidence="1 2">
    <name type="scientific">Irpex rosettiformis</name>
    <dbReference type="NCBI Taxonomy" id="378272"/>
    <lineage>
        <taxon>Eukaryota</taxon>
        <taxon>Fungi</taxon>
        <taxon>Dikarya</taxon>
        <taxon>Basidiomycota</taxon>
        <taxon>Agaricomycotina</taxon>
        <taxon>Agaricomycetes</taxon>
        <taxon>Polyporales</taxon>
        <taxon>Irpicaceae</taxon>
        <taxon>Irpex</taxon>
    </lineage>
</organism>
<dbReference type="Proteomes" id="UP001055072">
    <property type="component" value="Unassembled WGS sequence"/>
</dbReference>
<accession>A0ACB8UBG7</accession>
<dbReference type="EMBL" id="MU274905">
    <property type="protein sequence ID" value="KAI0091576.1"/>
    <property type="molecule type" value="Genomic_DNA"/>
</dbReference>
<evidence type="ECO:0000313" key="2">
    <source>
        <dbReference type="Proteomes" id="UP001055072"/>
    </source>
</evidence>